<accession>A0AB36JT71</accession>
<reference evidence="3 4" key="1">
    <citation type="submission" date="2016-12" db="EMBL/GenBank/DDBJ databases">
        <authorList>
            <person name="Gulvik C.A."/>
        </authorList>
    </citation>
    <scope>NUCLEOTIDE SEQUENCE [LARGE SCALE GENOMIC DNA]</scope>
    <source>
        <strain evidence="2 4">12-5202</strain>
        <strain evidence="1 3">12-5291</strain>
    </source>
</reference>
<organism evidence="1 3">
    <name type="scientific">Streptococcus azizii</name>
    <dbReference type="NCBI Taxonomy" id="1579424"/>
    <lineage>
        <taxon>Bacteria</taxon>
        <taxon>Bacillati</taxon>
        <taxon>Bacillota</taxon>
        <taxon>Bacilli</taxon>
        <taxon>Lactobacillales</taxon>
        <taxon>Streptococcaceae</taxon>
        <taxon>Streptococcus</taxon>
    </lineage>
</organism>
<name>A0AB36JT71_9STRE</name>
<dbReference type="Proteomes" id="UP000188946">
    <property type="component" value="Unassembled WGS sequence"/>
</dbReference>
<protein>
    <submittedName>
        <fullName evidence="1">Uncharacterized protein</fullName>
    </submittedName>
</protein>
<dbReference type="AlphaFoldDB" id="A0AB36JT71"/>
<dbReference type="EMBL" id="MSPT01000002">
    <property type="protein sequence ID" value="ONK29212.1"/>
    <property type="molecule type" value="Genomic_DNA"/>
</dbReference>
<sequence length="63" mass="7453">MRKLILLWWSIREGETTILGLMVLSRKWELMMKKFSVYLLEDLVQLSSPSYFKIITFSAILGK</sequence>
<comment type="caution">
    <text evidence="1">The sequence shown here is derived from an EMBL/GenBank/DDBJ whole genome shotgun (WGS) entry which is preliminary data.</text>
</comment>
<keyword evidence="4" id="KW-1185">Reference proteome</keyword>
<dbReference type="Proteomes" id="UP000188600">
    <property type="component" value="Unassembled WGS sequence"/>
</dbReference>
<evidence type="ECO:0000313" key="1">
    <source>
        <dbReference type="EMBL" id="ONK29212.1"/>
    </source>
</evidence>
<evidence type="ECO:0000313" key="3">
    <source>
        <dbReference type="Proteomes" id="UP000188600"/>
    </source>
</evidence>
<evidence type="ECO:0000313" key="4">
    <source>
        <dbReference type="Proteomes" id="UP000188946"/>
    </source>
</evidence>
<evidence type="ECO:0000313" key="2">
    <source>
        <dbReference type="EMBL" id="ONK30696.1"/>
    </source>
</evidence>
<dbReference type="EMBL" id="MSPR01000003">
    <property type="protein sequence ID" value="ONK30696.1"/>
    <property type="molecule type" value="Genomic_DNA"/>
</dbReference>
<gene>
    <name evidence="2" type="ORF">BVE84_02915</name>
    <name evidence="1" type="ORF">BVE86_01605</name>
</gene>
<proteinExistence type="predicted"/>